<gene>
    <name evidence="1" type="ORF">GMARGA_LOCUS40670</name>
</gene>
<feature type="non-terminal residue" evidence="1">
    <location>
        <position position="54"/>
    </location>
</feature>
<evidence type="ECO:0000313" key="1">
    <source>
        <dbReference type="EMBL" id="CAG8851311.1"/>
    </source>
</evidence>
<accession>A0ABN7XCT5</accession>
<keyword evidence="2" id="KW-1185">Reference proteome</keyword>
<organism evidence="1 2">
    <name type="scientific">Gigaspora margarita</name>
    <dbReference type="NCBI Taxonomy" id="4874"/>
    <lineage>
        <taxon>Eukaryota</taxon>
        <taxon>Fungi</taxon>
        <taxon>Fungi incertae sedis</taxon>
        <taxon>Mucoromycota</taxon>
        <taxon>Glomeromycotina</taxon>
        <taxon>Glomeromycetes</taxon>
        <taxon>Diversisporales</taxon>
        <taxon>Gigasporaceae</taxon>
        <taxon>Gigaspora</taxon>
    </lineage>
</organism>
<dbReference type="EMBL" id="CAJVQB010105405">
    <property type="protein sequence ID" value="CAG8851311.1"/>
    <property type="molecule type" value="Genomic_DNA"/>
</dbReference>
<protein>
    <submittedName>
        <fullName evidence="1">40431_t:CDS:1</fullName>
    </submittedName>
</protein>
<feature type="non-terminal residue" evidence="1">
    <location>
        <position position="1"/>
    </location>
</feature>
<reference evidence="1 2" key="1">
    <citation type="submission" date="2021-06" db="EMBL/GenBank/DDBJ databases">
        <authorList>
            <person name="Kallberg Y."/>
            <person name="Tangrot J."/>
            <person name="Rosling A."/>
        </authorList>
    </citation>
    <scope>NUCLEOTIDE SEQUENCE [LARGE SCALE GENOMIC DNA]</scope>
    <source>
        <strain evidence="1 2">120-4 pot B 10/14</strain>
    </source>
</reference>
<dbReference type="Proteomes" id="UP000789901">
    <property type="component" value="Unassembled WGS sequence"/>
</dbReference>
<comment type="caution">
    <text evidence="1">The sequence shown here is derived from an EMBL/GenBank/DDBJ whole genome shotgun (WGS) entry which is preliminary data.</text>
</comment>
<evidence type="ECO:0000313" key="2">
    <source>
        <dbReference type="Proteomes" id="UP000789901"/>
    </source>
</evidence>
<sequence length="54" mass="6316">HTDSMRATAKCFEIKPKQVCDWCDKKQELLNAAPYVLMLNCGWQAQYLLLEEKL</sequence>
<proteinExistence type="predicted"/>
<name>A0ABN7XCT5_GIGMA</name>